<accession>A0AAD5XFA1</accession>
<dbReference type="EMBL" id="JADGJH010000460">
    <property type="protein sequence ID" value="KAJ3128551.1"/>
    <property type="molecule type" value="Genomic_DNA"/>
</dbReference>
<proteinExistence type="predicted"/>
<organism evidence="1 2">
    <name type="scientific">Physocladia obscura</name>
    <dbReference type="NCBI Taxonomy" id="109957"/>
    <lineage>
        <taxon>Eukaryota</taxon>
        <taxon>Fungi</taxon>
        <taxon>Fungi incertae sedis</taxon>
        <taxon>Chytridiomycota</taxon>
        <taxon>Chytridiomycota incertae sedis</taxon>
        <taxon>Chytridiomycetes</taxon>
        <taxon>Chytridiales</taxon>
        <taxon>Chytriomycetaceae</taxon>
        <taxon>Physocladia</taxon>
    </lineage>
</organism>
<reference evidence="1" key="1">
    <citation type="submission" date="2020-05" db="EMBL/GenBank/DDBJ databases">
        <title>Phylogenomic resolution of chytrid fungi.</title>
        <authorList>
            <person name="Stajich J.E."/>
            <person name="Amses K."/>
            <person name="Simmons R."/>
            <person name="Seto K."/>
            <person name="Myers J."/>
            <person name="Bonds A."/>
            <person name="Quandt C.A."/>
            <person name="Barry K."/>
            <person name="Liu P."/>
            <person name="Grigoriev I."/>
            <person name="Longcore J.E."/>
            <person name="James T.Y."/>
        </authorList>
    </citation>
    <scope>NUCLEOTIDE SEQUENCE</scope>
    <source>
        <strain evidence="1">JEL0513</strain>
    </source>
</reference>
<name>A0AAD5XFA1_9FUNG</name>
<evidence type="ECO:0000313" key="1">
    <source>
        <dbReference type="EMBL" id="KAJ3128551.1"/>
    </source>
</evidence>
<comment type="caution">
    <text evidence="1">The sequence shown here is derived from an EMBL/GenBank/DDBJ whole genome shotgun (WGS) entry which is preliminary data.</text>
</comment>
<keyword evidence="2" id="KW-1185">Reference proteome</keyword>
<evidence type="ECO:0000313" key="2">
    <source>
        <dbReference type="Proteomes" id="UP001211907"/>
    </source>
</evidence>
<dbReference type="InterPro" id="IPR011989">
    <property type="entry name" value="ARM-like"/>
</dbReference>
<dbReference type="Proteomes" id="UP001211907">
    <property type="component" value="Unassembled WGS sequence"/>
</dbReference>
<dbReference type="Gene3D" id="1.25.10.10">
    <property type="entry name" value="Leucine-rich Repeat Variant"/>
    <property type="match status" value="1"/>
</dbReference>
<sequence>MIVIGDKIIISDYLLSEIDLIKTGGSVLASDPMLASLSKTELDRVVVQSILAMGAISVPQQAFTIIQDLIKFLNSDDHDMRYSAFVSITNQVRHLDSIEQTSLQWVVLPLYADPHKPLRVAFAKFLRNLPSRLDNMVKVILPHSDDGFVMNSITWEDSLMDGASLHVNMKILREIGVDFNSLNSLNTDLTDNLPEQDDGFNLPRISQKLMARFKEIARGYTTLLPAVHISQVMFHLLEMQASKHAQGYSLLVLSEFCCLYESILNDSIDIMVSSLSQDFTPENTNLIQAAALGLKNISEISPPAFKQMLTKITGTATPSEGELFNLYYRIDAIRDFSANKAPELLKKYSPIVTSSRFSITKRLYAIYLSVELCLIVGPEEIMHVLDAMQVFIESSNDDEAVEKIHGSISKLLGVVGPRHAIFRTMLGTCRKHVKSKDTKLRKKSLQIFQIFIKHLPPQEAMGFGMTFLADSNPEIRSKSRQILIISGLLDFAISSLKNAKSYVGTRRGALLETGKLPSLNKLGVSLASDDENSFKLAVPLAKNDPFNVKYYTSDRRKKLTNRYGLDETKFTRTCVPVTPSILEVVEESVRAFHQAVLGAMEHYQWMFSIDTTSLLHECMKEFPEVAEQVINSHLTQIESSVGIKNSDNDEEFNEVVAIDVENEIHVLEVFSNLLIAYDGIKSENSVKYIKRLQNFVTSCNEKAEEIRESLYSELESSFYFFNEFIDVPIVSEEQYEALEFLKAENQKATLEAVKSGTTERLTALDMKKVAMDDMLESKSESLRRFTILTLQATSSYGVYHALSLDCSESNIIDSLQFISDMLQNEHRGIRIAAVEAFLTVSKIQLENQDRPDILHKIQDTVTFYFEKLIDKSEIFRRKADYINLVSQLLVYFNDSNVVIKVLSLLVKFWKDPDNEVRIISIKMVRLLGEMGIPQVMECFKTDEKTTLSFKDGRPDLNQALSSLLGNPDYLEKEGLQELLTWRFLH</sequence>
<protein>
    <submittedName>
        <fullName evidence="1">Uncharacterized protein</fullName>
    </submittedName>
</protein>
<gene>
    <name evidence="1" type="ORF">HK100_009127</name>
</gene>
<dbReference type="SUPFAM" id="SSF48371">
    <property type="entry name" value="ARM repeat"/>
    <property type="match status" value="1"/>
</dbReference>
<dbReference type="AlphaFoldDB" id="A0AAD5XFA1"/>
<dbReference type="InterPro" id="IPR016024">
    <property type="entry name" value="ARM-type_fold"/>
</dbReference>